<reference evidence="1" key="2">
    <citation type="submission" date="2017-10" db="EMBL/GenBank/DDBJ databases">
        <title>Ladona fulva Genome sequencing and assembly.</title>
        <authorList>
            <person name="Murali S."/>
            <person name="Richards S."/>
            <person name="Bandaranaike D."/>
            <person name="Bellair M."/>
            <person name="Blankenburg K."/>
            <person name="Chao H."/>
            <person name="Dinh H."/>
            <person name="Doddapaneni H."/>
            <person name="Dugan-Rocha S."/>
            <person name="Elkadiri S."/>
            <person name="Gnanaolivu R."/>
            <person name="Hernandez B."/>
            <person name="Skinner E."/>
            <person name="Javaid M."/>
            <person name="Lee S."/>
            <person name="Li M."/>
            <person name="Ming W."/>
            <person name="Munidasa M."/>
            <person name="Muniz J."/>
            <person name="Nguyen L."/>
            <person name="Hughes D."/>
            <person name="Osuji N."/>
            <person name="Pu L.-L."/>
            <person name="Puazo M."/>
            <person name="Qu C."/>
            <person name="Quiroz J."/>
            <person name="Raj R."/>
            <person name="Weissenberger G."/>
            <person name="Xin Y."/>
            <person name="Zou X."/>
            <person name="Han Y."/>
            <person name="Worley K."/>
            <person name="Muzny D."/>
            <person name="Gibbs R."/>
        </authorList>
    </citation>
    <scope>NUCLEOTIDE SEQUENCE</scope>
    <source>
        <strain evidence="1">Sampled in the wild</strain>
    </source>
</reference>
<name>A0A8K0K1U7_LADFU</name>
<dbReference type="AlphaFoldDB" id="A0A8K0K1U7"/>
<reference evidence="1" key="1">
    <citation type="submission" date="2013-04" db="EMBL/GenBank/DDBJ databases">
        <authorList>
            <person name="Qu J."/>
            <person name="Murali S.C."/>
            <person name="Bandaranaike D."/>
            <person name="Bellair M."/>
            <person name="Blankenburg K."/>
            <person name="Chao H."/>
            <person name="Dinh H."/>
            <person name="Doddapaneni H."/>
            <person name="Downs B."/>
            <person name="Dugan-Rocha S."/>
            <person name="Elkadiri S."/>
            <person name="Gnanaolivu R.D."/>
            <person name="Hernandez B."/>
            <person name="Javaid M."/>
            <person name="Jayaseelan J.C."/>
            <person name="Lee S."/>
            <person name="Li M."/>
            <person name="Ming W."/>
            <person name="Munidasa M."/>
            <person name="Muniz J."/>
            <person name="Nguyen L."/>
            <person name="Ongeri F."/>
            <person name="Osuji N."/>
            <person name="Pu L.-L."/>
            <person name="Puazo M."/>
            <person name="Qu C."/>
            <person name="Quiroz J."/>
            <person name="Raj R."/>
            <person name="Weissenberger G."/>
            <person name="Xin Y."/>
            <person name="Zou X."/>
            <person name="Han Y."/>
            <person name="Richards S."/>
            <person name="Worley K."/>
            <person name="Muzny D."/>
            <person name="Gibbs R."/>
        </authorList>
    </citation>
    <scope>NUCLEOTIDE SEQUENCE</scope>
    <source>
        <strain evidence="1">Sampled in the wild</strain>
    </source>
</reference>
<dbReference type="Gene3D" id="3.40.395.10">
    <property type="entry name" value="Adenoviral Proteinase, Chain A"/>
    <property type="match status" value="1"/>
</dbReference>
<keyword evidence="2" id="KW-1185">Reference proteome</keyword>
<protein>
    <submittedName>
        <fullName evidence="1">Uncharacterized protein</fullName>
    </submittedName>
</protein>
<organism evidence="1 2">
    <name type="scientific">Ladona fulva</name>
    <name type="common">Scarce chaser dragonfly</name>
    <name type="synonym">Libellula fulva</name>
    <dbReference type="NCBI Taxonomy" id="123851"/>
    <lineage>
        <taxon>Eukaryota</taxon>
        <taxon>Metazoa</taxon>
        <taxon>Ecdysozoa</taxon>
        <taxon>Arthropoda</taxon>
        <taxon>Hexapoda</taxon>
        <taxon>Insecta</taxon>
        <taxon>Pterygota</taxon>
        <taxon>Palaeoptera</taxon>
        <taxon>Odonata</taxon>
        <taxon>Epiprocta</taxon>
        <taxon>Anisoptera</taxon>
        <taxon>Libelluloidea</taxon>
        <taxon>Libellulidae</taxon>
        <taxon>Ladona</taxon>
    </lineage>
</organism>
<sequence>MSNLFIDFQACIDDDWIVRPPFSNEYLGKKAKKQNAWLETYHHGIIWDEGYISYPALSNILYNICRYYKQIYAKGLEKSLYLPNLLRVAVIDLDTVGCPSLKKLNTNAPRSALRTNKAFQDINTGVYAADTLPIHAQRPCAFIANTDPKNKPDEHWVAFFIDGNGVCEYFDSFGRPPIIGHHKMFIKRNSYRCVYNNFPLQSLISTDESIRGRGTGFEPRDVVRVTTSTA</sequence>
<evidence type="ECO:0000313" key="1">
    <source>
        <dbReference type="EMBL" id="KAG8226750.1"/>
    </source>
</evidence>
<proteinExistence type="predicted"/>
<dbReference type="Proteomes" id="UP000792457">
    <property type="component" value="Unassembled WGS sequence"/>
</dbReference>
<dbReference type="EMBL" id="KZ308294">
    <property type="protein sequence ID" value="KAG8226750.1"/>
    <property type="molecule type" value="Genomic_DNA"/>
</dbReference>
<accession>A0A8K0K1U7</accession>
<comment type="caution">
    <text evidence="1">The sequence shown here is derived from an EMBL/GenBank/DDBJ whole genome shotgun (WGS) entry which is preliminary data.</text>
</comment>
<evidence type="ECO:0000313" key="2">
    <source>
        <dbReference type="Proteomes" id="UP000792457"/>
    </source>
</evidence>
<gene>
    <name evidence="1" type="ORF">J437_LFUL004401</name>
</gene>
<dbReference type="OrthoDB" id="6615313at2759"/>